<reference evidence="1 2" key="1">
    <citation type="submission" date="2017-11" db="EMBL/GenBank/DDBJ databases">
        <title>Draft Genome Sequence of Sporolactobacillus inulinus NBRC 111894 Isolated from Koso, a Japanese Sugar-Vegetable Fermented Beverage.</title>
        <authorList>
            <person name="Chiou T.Y."/>
            <person name="Oshima K."/>
            <person name="Suda W."/>
            <person name="Hattori M."/>
            <person name="Takahashi T."/>
        </authorList>
    </citation>
    <scope>NUCLEOTIDE SEQUENCE [LARGE SCALE GENOMIC DNA]</scope>
    <source>
        <strain evidence="1 2">NBRC111894</strain>
    </source>
</reference>
<sequence length="42" mass="4910">MKEVVSKSYNGETISFLFHDTNYLMKPDVSHAGDSRRQFLFL</sequence>
<organism evidence="1 2">
    <name type="scientific">Sporolactobacillus inulinus</name>
    <dbReference type="NCBI Taxonomy" id="2078"/>
    <lineage>
        <taxon>Bacteria</taxon>
        <taxon>Bacillati</taxon>
        <taxon>Bacillota</taxon>
        <taxon>Bacilli</taxon>
        <taxon>Bacillales</taxon>
        <taxon>Sporolactobacillaceae</taxon>
        <taxon>Sporolactobacillus</taxon>
    </lineage>
</organism>
<protein>
    <submittedName>
        <fullName evidence="1">Uncharacterized protein</fullName>
    </submittedName>
</protein>
<gene>
    <name evidence="1" type="ORF">NBRC111894_3369</name>
</gene>
<proteinExistence type="predicted"/>
<dbReference type="AlphaFoldDB" id="A0A4Y1ZFF6"/>
<name>A0A4Y1ZFF6_9BACL</name>
<dbReference type="Proteomes" id="UP000319716">
    <property type="component" value="Unassembled WGS sequence"/>
</dbReference>
<dbReference type="EMBL" id="BEXB01000033">
    <property type="protein sequence ID" value="GAY77815.1"/>
    <property type="molecule type" value="Genomic_DNA"/>
</dbReference>
<comment type="caution">
    <text evidence="1">The sequence shown here is derived from an EMBL/GenBank/DDBJ whole genome shotgun (WGS) entry which is preliminary data.</text>
</comment>
<evidence type="ECO:0000313" key="1">
    <source>
        <dbReference type="EMBL" id="GAY77815.1"/>
    </source>
</evidence>
<evidence type="ECO:0000313" key="2">
    <source>
        <dbReference type="Proteomes" id="UP000319716"/>
    </source>
</evidence>
<accession>A0A4Y1ZFF6</accession>